<evidence type="ECO:0000313" key="3">
    <source>
        <dbReference type="Proteomes" id="UP000233551"/>
    </source>
</evidence>
<dbReference type="PANTHER" id="PTHR11802:SF470">
    <property type="entry name" value="CARBOXYPEPTIDASE"/>
    <property type="match status" value="1"/>
</dbReference>
<dbReference type="PANTHER" id="PTHR11802">
    <property type="entry name" value="SERINE PROTEASE FAMILY S10 SERINE CARBOXYPEPTIDASE"/>
    <property type="match status" value="1"/>
</dbReference>
<dbReference type="EMBL" id="PGOL01002673">
    <property type="protein sequence ID" value="PKI46106.1"/>
    <property type="molecule type" value="Genomic_DNA"/>
</dbReference>
<dbReference type="InterPro" id="IPR029058">
    <property type="entry name" value="AB_hydrolase_fold"/>
</dbReference>
<evidence type="ECO:0008006" key="4">
    <source>
        <dbReference type="Google" id="ProtNLM"/>
    </source>
</evidence>
<dbReference type="AlphaFoldDB" id="A0A2I0IRN4"/>
<proteinExistence type="inferred from homology"/>
<evidence type="ECO:0000256" key="1">
    <source>
        <dbReference type="ARBA" id="ARBA00009431"/>
    </source>
</evidence>
<dbReference type="InterPro" id="IPR001563">
    <property type="entry name" value="Peptidase_S10"/>
</dbReference>
<accession>A0A2I0IRN4</accession>
<reference evidence="2 3" key="1">
    <citation type="submission" date="2017-11" db="EMBL/GenBank/DDBJ databases">
        <title>De-novo sequencing of pomegranate (Punica granatum L.) genome.</title>
        <authorList>
            <person name="Akparov Z."/>
            <person name="Amiraslanov A."/>
            <person name="Hajiyeva S."/>
            <person name="Abbasov M."/>
            <person name="Kaur K."/>
            <person name="Hamwieh A."/>
            <person name="Solovyev V."/>
            <person name="Salamov A."/>
            <person name="Braich B."/>
            <person name="Kosarev P."/>
            <person name="Mahmoud A."/>
            <person name="Hajiyev E."/>
            <person name="Babayeva S."/>
            <person name="Izzatullayeva V."/>
            <person name="Mammadov A."/>
            <person name="Mammadov A."/>
            <person name="Sharifova S."/>
            <person name="Ojaghi J."/>
            <person name="Eynullazada K."/>
            <person name="Bayramov B."/>
            <person name="Abdulazimova A."/>
            <person name="Shahmuradov I."/>
        </authorList>
    </citation>
    <scope>NUCLEOTIDE SEQUENCE [LARGE SCALE GENOMIC DNA]</scope>
    <source>
        <strain evidence="3">cv. AG2017</strain>
        <tissue evidence="2">Leaf</tissue>
    </source>
</reference>
<comment type="caution">
    <text evidence="2">The sequence shown here is derived from an EMBL/GenBank/DDBJ whole genome shotgun (WGS) entry which is preliminary data.</text>
</comment>
<dbReference type="Pfam" id="PF00450">
    <property type="entry name" value="Peptidase_S10"/>
    <property type="match status" value="1"/>
</dbReference>
<name>A0A2I0IRN4_PUNGR</name>
<dbReference type="Proteomes" id="UP000233551">
    <property type="component" value="Unassembled WGS sequence"/>
</dbReference>
<evidence type="ECO:0000313" key="2">
    <source>
        <dbReference type="EMBL" id="PKI46106.1"/>
    </source>
</evidence>
<protein>
    <recommendedName>
        <fullName evidence="4">Carboxypeptidase</fullName>
    </recommendedName>
</protein>
<dbReference type="GO" id="GO:0006508">
    <property type="term" value="P:proteolysis"/>
    <property type="evidence" value="ECO:0007669"/>
    <property type="project" value="InterPro"/>
</dbReference>
<dbReference type="STRING" id="22663.A0A2I0IRN4"/>
<sequence>MLYDFNHIMHPLVAHSLDLDLDLDQIIVIPCPVIMISTLHCSVSGHYFFVSDPTLQKGTSSSSSHWPELVFPTPMHPPTMIWVGDSGKAHDSYVFLINWLERFPEYKAREFYLTGESYTGHYAPQLAPKILRHKGYYETTQTGDFDYYWTHGLISDEIHEAFSSTWDFTSTIAMTDSCRGVVKEAYWAIRDRDHYDIYAPLCKASSRCYFAG</sequence>
<organism evidence="2 3">
    <name type="scientific">Punica granatum</name>
    <name type="common">Pomegranate</name>
    <dbReference type="NCBI Taxonomy" id="22663"/>
    <lineage>
        <taxon>Eukaryota</taxon>
        <taxon>Viridiplantae</taxon>
        <taxon>Streptophyta</taxon>
        <taxon>Embryophyta</taxon>
        <taxon>Tracheophyta</taxon>
        <taxon>Spermatophyta</taxon>
        <taxon>Magnoliopsida</taxon>
        <taxon>eudicotyledons</taxon>
        <taxon>Gunneridae</taxon>
        <taxon>Pentapetalae</taxon>
        <taxon>rosids</taxon>
        <taxon>malvids</taxon>
        <taxon>Myrtales</taxon>
        <taxon>Lythraceae</taxon>
        <taxon>Punica</taxon>
    </lineage>
</organism>
<keyword evidence="3" id="KW-1185">Reference proteome</keyword>
<dbReference type="SUPFAM" id="SSF53474">
    <property type="entry name" value="alpha/beta-Hydrolases"/>
    <property type="match status" value="1"/>
</dbReference>
<dbReference type="Gene3D" id="3.40.50.1820">
    <property type="entry name" value="alpha/beta hydrolase"/>
    <property type="match status" value="1"/>
</dbReference>
<dbReference type="GO" id="GO:0004185">
    <property type="term" value="F:serine-type carboxypeptidase activity"/>
    <property type="evidence" value="ECO:0007669"/>
    <property type="project" value="InterPro"/>
</dbReference>
<gene>
    <name evidence="2" type="ORF">CRG98_033501</name>
</gene>
<dbReference type="GO" id="GO:0005773">
    <property type="term" value="C:vacuole"/>
    <property type="evidence" value="ECO:0007669"/>
    <property type="project" value="TreeGrafter"/>
</dbReference>
<comment type="similarity">
    <text evidence="1">Belongs to the peptidase S10 family.</text>
</comment>